<accession>A0ABN2BI95</accession>
<comment type="caution">
    <text evidence="2">The sequence shown here is derived from an EMBL/GenBank/DDBJ whole genome shotgun (WGS) entry which is preliminary data.</text>
</comment>
<protein>
    <recommendedName>
        <fullName evidence="4">DUF4386 family protein</fullName>
    </recommendedName>
</protein>
<dbReference type="RefSeq" id="WP_141004407.1">
    <property type="nucleotide sequence ID" value="NZ_BAAAOR010000037.1"/>
</dbReference>
<feature type="transmembrane region" description="Helical" evidence="1">
    <location>
        <begin position="213"/>
        <end position="232"/>
    </location>
</feature>
<evidence type="ECO:0000313" key="2">
    <source>
        <dbReference type="EMBL" id="GAA1539845.1"/>
    </source>
</evidence>
<evidence type="ECO:0000256" key="1">
    <source>
        <dbReference type="SAM" id="Phobius"/>
    </source>
</evidence>
<sequence>MNETTPLSPSAPPTAGTPARGGFTAWPLLISLCGVLGVVALFLEGRPDANGSDFDYPVTAEDVLGLDHVPYRISGAVGYVLALLLIAAAVLWRHRVERRFPGSSGATAVSYGVIATAALVTLAYGWRGAVGNYLPTGAEGDTYDAEGLYNYYIMTDFSPYIAFIPLLASSYGLAWMAFRERLVSRGLGALSALFASALLIAVFVTGVPGLPSMVIVGLIVAGIWLAVGRSAITAVQS</sequence>
<gene>
    <name evidence="2" type="ORF">GCM10009788_48380</name>
</gene>
<feature type="transmembrane region" description="Helical" evidence="1">
    <location>
        <begin position="187"/>
        <end position="207"/>
    </location>
</feature>
<keyword evidence="3" id="KW-1185">Reference proteome</keyword>
<feature type="transmembrane region" description="Helical" evidence="1">
    <location>
        <begin position="157"/>
        <end position="178"/>
    </location>
</feature>
<name>A0ABN2BI95_9ACTN</name>
<feature type="transmembrane region" description="Helical" evidence="1">
    <location>
        <begin position="73"/>
        <end position="92"/>
    </location>
</feature>
<keyword evidence="1" id="KW-1133">Transmembrane helix</keyword>
<feature type="transmembrane region" description="Helical" evidence="1">
    <location>
        <begin position="23"/>
        <end position="43"/>
    </location>
</feature>
<proteinExistence type="predicted"/>
<keyword evidence="1" id="KW-0472">Membrane</keyword>
<keyword evidence="1" id="KW-0812">Transmembrane</keyword>
<dbReference type="EMBL" id="BAAAOR010000037">
    <property type="protein sequence ID" value="GAA1539845.1"/>
    <property type="molecule type" value="Genomic_DNA"/>
</dbReference>
<reference evidence="2 3" key="1">
    <citation type="journal article" date="2019" name="Int. J. Syst. Evol. Microbiol.">
        <title>The Global Catalogue of Microorganisms (GCM) 10K type strain sequencing project: providing services to taxonomists for standard genome sequencing and annotation.</title>
        <authorList>
            <consortium name="The Broad Institute Genomics Platform"/>
            <consortium name="The Broad Institute Genome Sequencing Center for Infectious Disease"/>
            <person name="Wu L."/>
            <person name="Ma J."/>
        </authorList>
    </citation>
    <scope>NUCLEOTIDE SEQUENCE [LARGE SCALE GENOMIC DNA]</scope>
    <source>
        <strain evidence="2 3">JCM 14942</strain>
    </source>
</reference>
<evidence type="ECO:0000313" key="3">
    <source>
        <dbReference type="Proteomes" id="UP001500842"/>
    </source>
</evidence>
<organism evidence="2 3">
    <name type="scientific">Nocardioides humi</name>
    <dbReference type="NCBI Taxonomy" id="449461"/>
    <lineage>
        <taxon>Bacteria</taxon>
        <taxon>Bacillati</taxon>
        <taxon>Actinomycetota</taxon>
        <taxon>Actinomycetes</taxon>
        <taxon>Propionibacteriales</taxon>
        <taxon>Nocardioidaceae</taxon>
        <taxon>Nocardioides</taxon>
    </lineage>
</organism>
<dbReference type="Proteomes" id="UP001500842">
    <property type="component" value="Unassembled WGS sequence"/>
</dbReference>
<evidence type="ECO:0008006" key="4">
    <source>
        <dbReference type="Google" id="ProtNLM"/>
    </source>
</evidence>
<feature type="transmembrane region" description="Helical" evidence="1">
    <location>
        <begin position="104"/>
        <end position="126"/>
    </location>
</feature>